<comment type="similarity">
    <text evidence="6">Belongs to the radical SAM superfamily. Anaerobic sulfatase-maturating enzyme family.</text>
</comment>
<dbReference type="SFLD" id="SFLDG01384">
    <property type="entry name" value="thioether_bond_formation_requi"/>
    <property type="match status" value="1"/>
</dbReference>
<proteinExistence type="inferred from homology"/>
<dbReference type="NCBIfam" id="TIGR03978">
    <property type="entry name" value="rSAM_paired_1"/>
    <property type="match status" value="1"/>
</dbReference>
<evidence type="ECO:0000256" key="1">
    <source>
        <dbReference type="ARBA" id="ARBA00001966"/>
    </source>
</evidence>
<evidence type="ECO:0000256" key="6">
    <source>
        <dbReference type="ARBA" id="ARBA00023601"/>
    </source>
</evidence>
<evidence type="ECO:0000313" key="9">
    <source>
        <dbReference type="Proteomes" id="UP000315914"/>
    </source>
</evidence>
<reference evidence="8 9" key="1">
    <citation type="submission" date="2019-06" db="EMBL/GenBank/DDBJ databases">
        <title>Genomic Encyclopedia of Type Strains, Phase IV (KMG-V): Genome sequencing to study the core and pangenomes of soil and plant-associated prokaryotes.</title>
        <authorList>
            <person name="Whitman W."/>
        </authorList>
    </citation>
    <scope>NUCLEOTIDE SEQUENCE [LARGE SCALE GENOMIC DNA]</scope>
    <source>
        <strain evidence="8 9">BR 10556</strain>
    </source>
</reference>
<dbReference type="InterPro" id="IPR013785">
    <property type="entry name" value="Aldolase_TIM"/>
</dbReference>
<dbReference type="InterPro" id="IPR024023">
    <property type="entry name" value="rSAM_paired_HxsB"/>
</dbReference>
<dbReference type="Gene3D" id="3.20.20.70">
    <property type="entry name" value="Aldolase class I"/>
    <property type="match status" value="1"/>
</dbReference>
<dbReference type="PANTHER" id="PTHR43273">
    <property type="entry name" value="ANAEROBIC SULFATASE-MATURATING ENZYME HOMOLOG ASLB-RELATED"/>
    <property type="match status" value="1"/>
</dbReference>
<dbReference type="InterPro" id="IPR058240">
    <property type="entry name" value="rSAM_sf"/>
</dbReference>
<comment type="cofactor">
    <cofactor evidence="1">
        <name>[4Fe-4S] cluster</name>
        <dbReference type="ChEBI" id="CHEBI:49883"/>
    </cofactor>
</comment>
<dbReference type="EMBL" id="VITW01000001">
    <property type="protein sequence ID" value="TWB83892.1"/>
    <property type="molecule type" value="Genomic_DNA"/>
</dbReference>
<dbReference type="SFLD" id="SFLDS00029">
    <property type="entry name" value="Radical_SAM"/>
    <property type="match status" value="1"/>
</dbReference>
<gene>
    <name evidence="8" type="ORF">FBZ95_101331</name>
</gene>
<keyword evidence="3" id="KW-0479">Metal-binding</keyword>
<evidence type="ECO:0000256" key="5">
    <source>
        <dbReference type="ARBA" id="ARBA00023014"/>
    </source>
</evidence>
<evidence type="ECO:0000256" key="3">
    <source>
        <dbReference type="ARBA" id="ARBA00022723"/>
    </source>
</evidence>
<dbReference type="Proteomes" id="UP000315914">
    <property type="component" value="Unassembled WGS sequence"/>
</dbReference>
<protein>
    <submittedName>
        <fullName evidence="8">His-Xaa-Ser system radical SAM maturase HxsB</fullName>
    </submittedName>
</protein>
<dbReference type="RefSeq" id="WP_080138723.1">
    <property type="nucleotide sequence ID" value="NZ_LWIG01000033.1"/>
</dbReference>
<dbReference type="SUPFAM" id="SSF102114">
    <property type="entry name" value="Radical SAM enzymes"/>
    <property type="match status" value="1"/>
</dbReference>
<keyword evidence="4" id="KW-0408">Iron</keyword>
<sequence>MAKFLRPESFSAATEDLSLLPFNFERTGANQYLVANMVGDFVHLSEEELNRLVDLQVRPGDGLYEKAYAAHLVTGANQKAQRQLLAARLRSRMSFLQHTTPLHIFVVTLRCEHSCPYCQVSRQSTDRSRFDMSEQTAMRALDVAFGSPMARIKIEFQGGEPLLNFPLIKKIVAAAKQRPGKKLDFVIASNLALLDDAVLEFCKDNNVLLSTSLDGPSDLHNKNRPRPSANSHELAVAGIKRARETLGPDRVGALMTTTEASLERVDEIIGEYLRLGLDGIFLRPLSPFGFAVKTKQYAKYDAQKWLAFYERGLRRILEINRQGTPFREFYAALLLTRMLSDRPIGYVDLRSPAGAGLGALVYNYDGSVFASDEGRMLAETGDDTFRLGHVEHDSYSSLILSDKLIGAISSSLTQCAPECSTCVFESHCGADPVYHHATQGDALGIKPLSAFCARQKGIMGLLLDILERSPEDAAILRRWAAA</sequence>
<accession>A0A560KL99</accession>
<dbReference type="CDD" id="cd01335">
    <property type="entry name" value="Radical_SAM"/>
    <property type="match status" value="1"/>
</dbReference>
<dbReference type="SMART" id="SM00729">
    <property type="entry name" value="Elp3"/>
    <property type="match status" value="1"/>
</dbReference>
<dbReference type="SFLD" id="SFLDG01386">
    <property type="entry name" value="main_SPASM_domain-containing"/>
    <property type="match status" value="1"/>
</dbReference>
<feature type="domain" description="Radical SAM core" evidence="7">
    <location>
        <begin position="94"/>
        <end position="327"/>
    </location>
</feature>
<keyword evidence="2" id="KW-0949">S-adenosyl-L-methionine</keyword>
<evidence type="ECO:0000256" key="4">
    <source>
        <dbReference type="ARBA" id="ARBA00023004"/>
    </source>
</evidence>
<organism evidence="8 9">
    <name type="scientific">Bradyrhizobium sacchari</name>
    <dbReference type="NCBI Taxonomy" id="1399419"/>
    <lineage>
        <taxon>Bacteria</taxon>
        <taxon>Pseudomonadati</taxon>
        <taxon>Pseudomonadota</taxon>
        <taxon>Alphaproteobacteria</taxon>
        <taxon>Hyphomicrobiales</taxon>
        <taxon>Nitrobacteraceae</taxon>
        <taxon>Bradyrhizobium</taxon>
    </lineage>
</organism>
<evidence type="ECO:0000313" key="8">
    <source>
        <dbReference type="EMBL" id="TWB83892.1"/>
    </source>
</evidence>
<dbReference type="InterPro" id="IPR007197">
    <property type="entry name" value="rSAM"/>
</dbReference>
<dbReference type="Pfam" id="PF04055">
    <property type="entry name" value="Radical_SAM"/>
    <property type="match status" value="1"/>
</dbReference>
<dbReference type="SFLD" id="SFLDG01067">
    <property type="entry name" value="SPASM/twitch_domain_containing"/>
    <property type="match status" value="1"/>
</dbReference>
<dbReference type="InterPro" id="IPR023867">
    <property type="entry name" value="Sulphatase_maturase_rSAM"/>
</dbReference>
<dbReference type="InterPro" id="IPR006638">
    <property type="entry name" value="Elp3/MiaA/NifB-like_rSAM"/>
</dbReference>
<dbReference type="GO" id="GO:0046872">
    <property type="term" value="F:metal ion binding"/>
    <property type="evidence" value="ECO:0007669"/>
    <property type="project" value="UniProtKB-KW"/>
</dbReference>
<name>A0A560KL99_9BRAD</name>
<evidence type="ECO:0000256" key="2">
    <source>
        <dbReference type="ARBA" id="ARBA00022691"/>
    </source>
</evidence>
<dbReference type="PROSITE" id="PS51918">
    <property type="entry name" value="RADICAL_SAM"/>
    <property type="match status" value="1"/>
</dbReference>
<comment type="caution">
    <text evidence="8">The sequence shown here is derived from an EMBL/GenBank/DDBJ whole genome shotgun (WGS) entry which is preliminary data.</text>
</comment>
<dbReference type="GO" id="GO:0051536">
    <property type="term" value="F:iron-sulfur cluster binding"/>
    <property type="evidence" value="ECO:0007669"/>
    <property type="project" value="UniProtKB-KW"/>
</dbReference>
<dbReference type="OrthoDB" id="9782387at2"/>
<dbReference type="PANTHER" id="PTHR43273:SF3">
    <property type="entry name" value="ANAEROBIC SULFATASE-MATURATING ENZYME HOMOLOG ASLB-RELATED"/>
    <property type="match status" value="1"/>
</dbReference>
<keyword evidence="5" id="KW-0411">Iron-sulfur</keyword>
<dbReference type="GO" id="GO:0016491">
    <property type="term" value="F:oxidoreductase activity"/>
    <property type="evidence" value="ECO:0007669"/>
    <property type="project" value="InterPro"/>
</dbReference>
<keyword evidence="9" id="KW-1185">Reference proteome</keyword>
<dbReference type="STRING" id="1399419.A5906_07410"/>
<dbReference type="AlphaFoldDB" id="A0A560KL99"/>
<evidence type="ECO:0000259" key="7">
    <source>
        <dbReference type="PROSITE" id="PS51918"/>
    </source>
</evidence>